<dbReference type="CDD" id="cd06464">
    <property type="entry name" value="ACD_sHsps-like"/>
    <property type="match status" value="1"/>
</dbReference>
<dbReference type="PROSITE" id="PS01031">
    <property type="entry name" value="SHSP"/>
    <property type="match status" value="1"/>
</dbReference>
<evidence type="ECO:0000256" key="2">
    <source>
        <dbReference type="RuleBase" id="RU003616"/>
    </source>
</evidence>
<proteinExistence type="inferred from homology"/>
<dbReference type="InterPro" id="IPR008978">
    <property type="entry name" value="HSP20-like_chaperone"/>
</dbReference>
<name>A0ABT0RP94_9SPHN</name>
<comment type="similarity">
    <text evidence="1 2">Belongs to the small heat shock protein (HSP20) family.</text>
</comment>
<reference evidence="4" key="1">
    <citation type="submission" date="2022-05" db="EMBL/GenBank/DDBJ databases">
        <authorList>
            <person name="Jo J.-H."/>
            <person name="Im W.-T."/>
        </authorList>
    </citation>
    <scope>NUCLEOTIDE SEQUENCE</scope>
    <source>
        <strain evidence="4">SE158</strain>
    </source>
</reference>
<dbReference type="Proteomes" id="UP001165363">
    <property type="component" value="Unassembled WGS sequence"/>
</dbReference>
<organism evidence="4 5">
    <name type="scientific">Sphingomonas alba</name>
    <dbReference type="NCBI Taxonomy" id="2908208"/>
    <lineage>
        <taxon>Bacteria</taxon>
        <taxon>Pseudomonadati</taxon>
        <taxon>Pseudomonadota</taxon>
        <taxon>Alphaproteobacteria</taxon>
        <taxon>Sphingomonadales</taxon>
        <taxon>Sphingomonadaceae</taxon>
        <taxon>Sphingomonas</taxon>
    </lineage>
</organism>
<dbReference type="SUPFAM" id="SSF49764">
    <property type="entry name" value="HSP20-like chaperones"/>
    <property type="match status" value="1"/>
</dbReference>
<evidence type="ECO:0000313" key="5">
    <source>
        <dbReference type="Proteomes" id="UP001165363"/>
    </source>
</evidence>
<dbReference type="InterPro" id="IPR002068">
    <property type="entry name" value="A-crystallin/Hsp20_dom"/>
</dbReference>
<evidence type="ECO:0000313" key="4">
    <source>
        <dbReference type="EMBL" id="MCL6684474.1"/>
    </source>
</evidence>
<gene>
    <name evidence="4" type="ORF">LZ536_11275</name>
</gene>
<dbReference type="RefSeq" id="WP_249848881.1">
    <property type="nucleotide sequence ID" value="NZ_JAMGBD010000002.1"/>
</dbReference>
<dbReference type="Pfam" id="PF00011">
    <property type="entry name" value="HSP20"/>
    <property type="match status" value="1"/>
</dbReference>
<feature type="domain" description="SHSP" evidence="3">
    <location>
        <begin position="53"/>
        <end position="166"/>
    </location>
</feature>
<comment type="caution">
    <text evidence="4">The sequence shown here is derived from an EMBL/GenBank/DDBJ whole genome shotgun (WGS) entry which is preliminary data.</text>
</comment>
<evidence type="ECO:0000256" key="1">
    <source>
        <dbReference type="PROSITE-ProRule" id="PRU00285"/>
    </source>
</evidence>
<accession>A0ABT0RP94</accession>
<dbReference type="InterPro" id="IPR031107">
    <property type="entry name" value="Small_HSP"/>
</dbReference>
<dbReference type="PANTHER" id="PTHR11527">
    <property type="entry name" value="HEAT-SHOCK PROTEIN 20 FAMILY MEMBER"/>
    <property type="match status" value="1"/>
</dbReference>
<keyword evidence="5" id="KW-1185">Reference proteome</keyword>
<dbReference type="EMBL" id="JAMGBD010000002">
    <property type="protein sequence ID" value="MCL6684474.1"/>
    <property type="molecule type" value="Genomic_DNA"/>
</dbReference>
<sequence>MNVTTDQAQKSSLSKRPVGDFTDQLIDPFNQLRSEVDHIFESFPFRMPSLHLPRMTLAVPPIEMTETGKAFKITAELPGIDPENVEVTFEGNILRIAGEKQSERDENERGYRLSERSYGAFERMIELPATADGQKIEARFKNGVLKVTIAKNGDPKAARRIKVHKDS</sequence>
<evidence type="ECO:0000259" key="3">
    <source>
        <dbReference type="PROSITE" id="PS01031"/>
    </source>
</evidence>
<dbReference type="Gene3D" id="2.60.40.790">
    <property type="match status" value="1"/>
</dbReference>
<protein>
    <submittedName>
        <fullName evidence="4">Hsp20/alpha crystallin family protein</fullName>
    </submittedName>
</protein>